<reference evidence="1" key="1">
    <citation type="submission" date="2016-02" db="EMBL/GenBank/DDBJ databases">
        <title>WGS assembly of Manihot esculenta.</title>
        <authorList>
            <person name="Bredeson J.V."/>
            <person name="Prochnik S.E."/>
            <person name="Lyons J.B."/>
            <person name="Schmutz J."/>
            <person name="Grimwood J."/>
            <person name="Vrebalov J."/>
            <person name="Bart R.S."/>
            <person name="Amuge T."/>
            <person name="Ferguson M.E."/>
            <person name="Green R."/>
            <person name="Putnam N."/>
            <person name="Stites J."/>
            <person name="Rounsley S."/>
            <person name="Rokhsar D.S."/>
        </authorList>
    </citation>
    <scope>NUCLEOTIDE SEQUENCE [LARGE SCALE GENOMIC DNA]</scope>
    <source>
        <tissue evidence="1">Leaf</tissue>
    </source>
</reference>
<protein>
    <submittedName>
        <fullName evidence="1">Uncharacterized protein</fullName>
    </submittedName>
</protein>
<evidence type="ECO:0000313" key="1">
    <source>
        <dbReference type="EMBL" id="OAY22765.1"/>
    </source>
</evidence>
<name>A0A2C9U0Q3_MANES</name>
<organism evidence="1">
    <name type="scientific">Manihot esculenta</name>
    <name type="common">Cassava</name>
    <name type="synonym">Jatropha manihot</name>
    <dbReference type="NCBI Taxonomy" id="3983"/>
    <lineage>
        <taxon>Eukaryota</taxon>
        <taxon>Viridiplantae</taxon>
        <taxon>Streptophyta</taxon>
        <taxon>Embryophyta</taxon>
        <taxon>Tracheophyta</taxon>
        <taxon>Spermatophyta</taxon>
        <taxon>Magnoliopsida</taxon>
        <taxon>eudicotyledons</taxon>
        <taxon>Gunneridae</taxon>
        <taxon>Pentapetalae</taxon>
        <taxon>rosids</taxon>
        <taxon>fabids</taxon>
        <taxon>Malpighiales</taxon>
        <taxon>Euphorbiaceae</taxon>
        <taxon>Crotonoideae</taxon>
        <taxon>Manihoteae</taxon>
        <taxon>Manihot</taxon>
    </lineage>
</organism>
<gene>
    <name evidence="1" type="ORF">MANES_18G024500</name>
</gene>
<sequence>MHFFCMWCRLPLNQIKEKVEWYARRSFPQGVAA</sequence>
<dbReference type="EMBL" id="CM004404">
    <property type="protein sequence ID" value="OAY22765.1"/>
    <property type="molecule type" value="Genomic_DNA"/>
</dbReference>
<dbReference type="AlphaFoldDB" id="A0A2C9U0Q3"/>
<accession>A0A2C9U0Q3</accession>
<proteinExistence type="predicted"/>